<comment type="caution">
    <text evidence="1">The sequence shown here is derived from an EMBL/GenBank/DDBJ whole genome shotgun (WGS) entry which is preliminary data.</text>
</comment>
<sequence length="341" mass="38932">MPQTLISSKRALVDSNTSRTKGIRIPFFTQAFNKSQGDTTIKHEKKFHRFHQIKQKLLSNVNSSAKKHDHCYPLEEDFLEITPRKTIAELKECKEDGDYAVYGTIKGVIGGPDWFVAKCRCGTATFVIFENLGCLLLHKSCTEILKSTENGDYDLTQPSEFRRMLSDRSFIFKVEVKKNCLTPKEPAYDVVDICFNDSVITKFKDRDSLFFYTQDLMSQYNNVDGSQQYTDGHLRHACRTSVRECRVQNVSDTRTRQFAKVSVLHSSVALKMVENLKILCKFCLPVEIDKNTPDEFKIRQSCPQHLGNTKKSPTVLNSGHVAPSVEPAHEEVTDWAYVARN</sequence>
<proteinExistence type="predicted"/>
<keyword evidence="2" id="KW-1185">Reference proteome</keyword>
<dbReference type="Proteomes" id="UP001341840">
    <property type="component" value="Unassembled WGS sequence"/>
</dbReference>
<dbReference type="InterPro" id="IPR012340">
    <property type="entry name" value="NA-bd_OB-fold"/>
</dbReference>
<reference evidence="1 2" key="1">
    <citation type="journal article" date="2023" name="Plants (Basel)">
        <title>Bridging the Gap: Combining Genomics and Transcriptomics Approaches to Understand Stylosanthes scabra, an Orphan Legume from the Brazilian Caatinga.</title>
        <authorList>
            <person name="Ferreira-Neto J.R.C."/>
            <person name="da Silva M.D."/>
            <person name="Binneck E."/>
            <person name="de Melo N.F."/>
            <person name="da Silva R.H."/>
            <person name="de Melo A.L.T.M."/>
            <person name="Pandolfi V."/>
            <person name="Bustamante F.O."/>
            <person name="Brasileiro-Vidal A.C."/>
            <person name="Benko-Iseppon A.M."/>
        </authorList>
    </citation>
    <scope>NUCLEOTIDE SEQUENCE [LARGE SCALE GENOMIC DNA]</scope>
    <source>
        <tissue evidence="1">Leaves</tissue>
    </source>
</reference>
<gene>
    <name evidence="1" type="ORF">PIB30_072294</name>
</gene>
<accession>A0ABU6URB1</accession>
<dbReference type="EMBL" id="JASCZI010121682">
    <property type="protein sequence ID" value="MED6162626.1"/>
    <property type="molecule type" value="Genomic_DNA"/>
</dbReference>
<dbReference type="Gene3D" id="2.40.50.140">
    <property type="entry name" value="Nucleic acid-binding proteins"/>
    <property type="match status" value="1"/>
</dbReference>
<name>A0ABU6URB1_9FABA</name>
<protein>
    <submittedName>
        <fullName evidence="1">Uncharacterized protein</fullName>
    </submittedName>
</protein>
<organism evidence="1 2">
    <name type="scientific">Stylosanthes scabra</name>
    <dbReference type="NCBI Taxonomy" id="79078"/>
    <lineage>
        <taxon>Eukaryota</taxon>
        <taxon>Viridiplantae</taxon>
        <taxon>Streptophyta</taxon>
        <taxon>Embryophyta</taxon>
        <taxon>Tracheophyta</taxon>
        <taxon>Spermatophyta</taxon>
        <taxon>Magnoliopsida</taxon>
        <taxon>eudicotyledons</taxon>
        <taxon>Gunneridae</taxon>
        <taxon>Pentapetalae</taxon>
        <taxon>rosids</taxon>
        <taxon>fabids</taxon>
        <taxon>Fabales</taxon>
        <taxon>Fabaceae</taxon>
        <taxon>Papilionoideae</taxon>
        <taxon>50 kb inversion clade</taxon>
        <taxon>dalbergioids sensu lato</taxon>
        <taxon>Dalbergieae</taxon>
        <taxon>Pterocarpus clade</taxon>
        <taxon>Stylosanthes</taxon>
    </lineage>
</organism>
<evidence type="ECO:0000313" key="1">
    <source>
        <dbReference type="EMBL" id="MED6162626.1"/>
    </source>
</evidence>
<evidence type="ECO:0000313" key="2">
    <source>
        <dbReference type="Proteomes" id="UP001341840"/>
    </source>
</evidence>